<dbReference type="Proteomes" id="UP000199343">
    <property type="component" value="Unassembled WGS sequence"/>
</dbReference>
<evidence type="ECO:0000313" key="8">
    <source>
        <dbReference type="Proteomes" id="UP000199343"/>
    </source>
</evidence>
<evidence type="ECO:0000256" key="3">
    <source>
        <dbReference type="ARBA" id="ARBA00022989"/>
    </source>
</evidence>
<name>A0A1C6VUL4_9ACTN</name>
<sequence>MQYLTLGLRCLLGAVFLIAAVSKVAGREAFASFAVSLRRMRLLPNGLVRPVAALVVGAELTAGAALAWPTANGAPGFALAATLLILFAAGIGRAVRLDIREPCRCFGPSETPLGRPHIVRNAVLAAVACVGLWGAQQPAPLHASGVIVAVSLGLLAAAATLLLDDITELLRPL</sequence>
<dbReference type="GO" id="GO:0016020">
    <property type="term" value="C:membrane"/>
    <property type="evidence" value="ECO:0007669"/>
    <property type="project" value="UniProtKB-SubCell"/>
</dbReference>
<dbReference type="Pfam" id="PF07291">
    <property type="entry name" value="MauE"/>
    <property type="match status" value="1"/>
</dbReference>
<dbReference type="GO" id="GO:0030416">
    <property type="term" value="P:methylamine metabolic process"/>
    <property type="evidence" value="ECO:0007669"/>
    <property type="project" value="InterPro"/>
</dbReference>
<protein>
    <submittedName>
        <fullName evidence="7">Methylamine utilisation protein MauE</fullName>
    </submittedName>
</protein>
<proteinExistence type="predicted"/>
<gene>
    <name evidence="7" type="ORF">GA0070608_4160</name>
</gene>
<evidence type="ECO:0000256" key="5">
    <source>
        <dbReference type="SAM" id="Phobius"/>
    </source>
</evidence>
<keyword evidence="2 5" id="KW-0812">Transmembrane</keyword>
<evidence type="ECO:0000259" key="6">
    <source>
        <dbReference type="Pfam" id="PF07291"/>
    </source>
</evidence>
<dbReference type="EMBL" id="FMIC01000002">
    <property type="protein sequence ID" value="SCL69877.1"/>
    <property type="molecule type" value="Genomic_DNA"/>
</dbReference>
<dbReference type="InterPro" id="IPR009908">
    <property type="entry name" value="Methylamine_util_MauE"/>
</dbReference>
<accession>A0A1C6VUL4</accession>
<feature type="transmembrane region" description="Helical" evidence="5">
    <location>
        <begin position="6"/>
        <end position="26"/>
    </location>
</feature>
<feature type="domain" description="Methylamine utilisation protein MauE" evidence="6">
    <location>
        <begin position="1"/>
        <end position="133"/>
    </location>
</feature>
<dbReference type="UniPathway" id="UPA00895"/>
<keyword evidence="3 5" id="KW-1133">Transmembrane helix</keyword>
<dbReference type="RefSeq" id="WP_176733776.1">
    <property type="nucleotide sequence ID" value="NZ_FMIC01000002.1"/>
</dbReference>
<dbReference type="AlphaFoldDB" id="A0A1C6VUL4"/>
<evidence type="ECO:0000313" key="7">
    <source>
        <dbReference type="EMBL" id="SCL69877.1"/>
    </source>
</evidence>
<evidence type="ECO:0000256" key="2">
    <source>
        <dbReference type="ARBA" id="ARBA00022692"/>
    </source>
</evidence>
<feature type="transmembrane region" description="Helical" evidence="5">
    <location>
        <begin position="141"/>
        <end position="163"/>
    </location>
</feature>
<feature type="transmembrane region" description="Helical" evidence="5">
    <location>
        <begin position="74"/>
        <end position="97"/>
    </location>
</feature>
<feature type="transmembrane region" description="Helical" evidence="5">
    <location>
        <begin position="47"/>
        <end position="68"/>
    </location>
</feature>
<evidence type="ECO:0000256" key="4">
    <source>
        <dbReference type="ARBA" id="ARBA00023136"/>
    </source>
</evidence>
<reference evidence="7 8" key="1">
    <citation type="submission" date="2016-06" db="EMBL/GenBank/DDBJ databases">
        <authorList>
            <person name="Kjaerup R.B."/>
            <person name="Dalgaard T.S."/>
            <person name="Juul-Madsen H.R."/>
        </authorList>
    </citation>
    <scope>NUCLEOTIDE SEQUENCE [LARGE SCALE GENOMIC DNA]</scope>
    <source>
        <strain evidence="7 8">DSM 43363</strain>
    </source>
</reference>
<evidence type="ECO:0000256" key="1">
    <source>
        <dbReference type="ARBA" id="ARBA00004141"/>
    </source>
</evidence>
<organism evidence="7 8">
    <name type="scientific">Micromonospora peucetia</name>
    <dbReference type="NCBI Taxonomy" id="47871"/>
    <lineage>
        <taxon>Bacteria</taxon>
        <taxon>Bacillati</taxon>
        <taxon>Actinomycetota</taxon>
        <taxon>Actinomycetes</taxon>
        <taxon>Micromonosporales</taxon>
        <taxon>Micromonosporaceae</taxon>
        <taxon>Micromonospora</taxon>
    </lineage>
</organism>
<dbReference type="STRING" id="47871.GA0070608_4160"/>
<comment type="subcellular location">
    <subcellularLocation>
        <location evidence="1">Membrane</location>
        <topology evidence="1">Multi-pass membrane protein</topology>
    </subcellularLocation>
</comment>
<keyword evidence="4 5" id="KW-0472">Membrane</keyword>